<protein>
    <submittedName>
        <fullName evidence="1">Uncharacterized protein</fullName>
    </submittedName>
</protein>
<comment type="caution">
    <text evidence="1">The sequence shown here is derived from an EMBL/GenBank/DDBJ whole genome shotgun (WGS) entry which is preliminary data.</text>
</comment>
<proteinExistence type="predicted"/>
<gene>
    <name evidence="1" type="ORF">CLV67_12122</name>
</gene>
<evidence type="ECO:0000313" key="1">
    <source>
        <dbReference type="EMBL" id="PRX15975.1"/>
    </source>
</evidence>
<reference evidence="1 2" key="1">
    <citation type="submission" date="2018-03" db="EMBL/GenBank/DDBJ databases">
        <title>Genomic Encyclopedia of Archaeal and Bacterial Type Strains, Phase II (KMG-II): from individual species to whole genera.</title>
        <authorList>
            <person name="Goeker M."/>
        </authorList>
    </citation>
    <scope>NUCLEOTIDE SEQUENCE [LARGE SCALE GENOMIC DNA]</scope>
    <source>
        <strain evidence="1 2">DSM 43146</strain>
    </source>
</reference>
<evidence type="ECO:0000313" key="2">
    <source>
        <dbReference type="Proteomes" id="UP000239415"/>
    </source>
</evidence>
<keyword evidence="2" id="KW-1185">Reference proteome</keyword>
<organism evidence="1 2">
    <name type="scientific">Actinoplanes italicus</name>
    <dbReference type="NCBI Taxonomy" id="113567"/>
    <lineage>
        <taxon>Bacteria</taxon>
        <taxon>Bacillati</taxon>
        <taxon>Actinomycetota</taxon>
        <taxon>Actinomycetes</taxon>
        <taxon>Micromonosporales</taxon>
        <taxon>Micromonosporaceae</taxon>
        <taxon>Actinoplanes</taxon>
    </lineage>
</organism>
<sequence length="95" mass="10472">MSILSISTPPRLPVAADQLVGHVLRVPAGSCRYRDGALVLFVRRVRLDISQWYGGQCVWLEGDELAEDGYRLRWTQALVHVAACDLHTVAAGRTA</sequence>
<dbReference type="OrthoDB" id="3400634at2"/>
<dbReference type="AlphaFoldDB" id="A0A2T0JZM6"/>
<dbReference type="Proteomes" id="UP000239415">
    <property type="component" value="Unassembled WGS sequence"/>
</dbReference>
<accession>A0A2T0JZM6</accession>
<name>A0A2T0JZM6_9ACTN</name>
<dbReference type="RefSeq" id="WP_106327580.1">
    <property type="nucleotide sequence ID" value="NZ_BOMO01000088.1"/>
</dbReference>
<dbReference type="EMBL" id="PVMZ01000021">
    <property type="protein sequence ID" value="PRX15975.1"/>
    <property type="molecule type" value="Genomic_DNA"/>
</dbReference>